<keyword evidence="4 8" id="KW-0812">Transmembrane</keyword>
<evidence type="ECO:0000313" key="10">
    <source>
        <dbReference type="EMBL" id="GAA0486336.1"/>
    </source>
</evidence>
<evidence type="ECO:0000256" key="8">
    <source>
        <dbReference type="SAM" id="Phobius"/>
    </source>
</evidence>
<keyword evidence="6 8" id="KW-0472">Membrane</keyword>
<name>A0ABN1AYT4_9ACTN</name>
<keyword evidence="5 8" id="KW-1133">Transmembrane helix</keyword>
<evidence type="ECO:0000256" key="6">
    <source>
        <dbReference type="ARBA" id="ARBA00023136"/>
    </source>
</evidence>
<dbReference type="InterPro" id="IPR050545">
    <property type="entry name" value="Mycobact_MmpL"/>
</dbReference>
<feature type="transmembrane region" description="Helical" evidence="8">
    <location>
        <begin position="704"/>
        <end position="726"/>
    </location>
</feature>
<comment type="caution">
    <text evidence="10">The sequence shown here is derived from an EMBL/GenBank/DDBJ whole genome shotgun (WGS) entry which is preliminary data.</text>
</comment>
<dbReference type="Pfam" id="PF03176">
    <property type="entry name" value="MMPL"/>
    <property type="match status" value="2"/>
</dbReference>
<feature type="transmembrane region" description="Helical" evidence="8">
    <location>
        <begin position="565"/>
        <end position="585"/>
    </location>
</feature>
<evidence type="ECO:0000256" key="7">
    <source>
        <dbReference type="SAM" id="MobiDB-lite"/>
    </source>
</evidence>
<feature type="transmembrane region" description="Helical" evidence="8">
    <location>
        <begin position="590"/>
        <end position="609"/>
    </location>
</feature>
<evidence type="ECO:0000256" key="2">
    <source>
        <dbReference type="ARBA" id="ARBA00010157"/>
    </source>
</evidence>
<evidence type="ECO:0000313" key="11">
    <source>
        <dbReference type="Proteomes" id="UP001499895"/>
    </source>
</evidence>
<evidence type="ECO:0000256" key="4">
    <source>
        <dbReference type="ARBA" id="ARBA00022692"/>
    </source>
</evidence>
<organism evidence="10 11">
    <name type="scientific">Streptomyces stramineus</name>
    <dbReference type="NCBI Taxonomy" id="173861"/>
    <lineage>
        <taxon>Bacteria</taxon>
        <taxon>Bacillati</taxon>
        <taxon>Actinomycetota</taxon>
        <taxon>Actinomycetes</taxon>
        <taxon>Kitasatosporales</taxon>
        <taxon>Streptomycetaceae</taxon>
        <taxon>Streptomyces</taxon>
    </lineage>
</organism>
<feature type="transmembrane region" description="Helical" evidence="8">
    <location>
        <begin position="629"/>
        <end position="649"/>
    </location>
</feature>
<feature type="transmembrane region" description="Helical" evidence="8">
    <location>
        <begin position="222"/>
        <end position="240"/>
    </location>
</feature>
<evidence type="ECO:0000256" key="5">
    <source>
        <dbReference type="ARBA" id="ARBA00022989"/>
    </source>
</evidence>
<keyword evidence="11" id="KW-1185">Reference proteome</keyword>
<dbReference type="Proteomes" id="UP001499895">
    <property type="component" value="Unassembled WGS sequence"/>
</dbReference>
<dbReference type="EMBL" id="BAAAHB010000092">
    <property type="protein sequence ID" value="GAA0486336.1"/>
    <property type="molecule type" value="Genomic_DNA"/>
</dbReference>
<evidence type="ECO:0000256" key="1">
    <source>
        <dbReference type="ARBA" id="ARBA00004651"/>
    </source>
</evidence>
<comment type="subcellular location">
    <subcellularLocation>
        <location evidence="1">Cell membrane</location>
        <topology evidence="1">Multi-pass membrane protein</topology>
    </subcellularLocation>
</comment>
<reference evidence="10 11" key="1">
    <citation type="journal article" date="2019" name="Int. J. Syst. Evol. Microbiol.">
        <title>The Global Catalogue of Microorganisms (GCM) 10K type strain sequencing project: providing services to taxonomists for standard genome sequencing and annotation.</title>
        <authorList>
            <consortium name="The Broad Institute Genomics Platform"/>
            <consortium name="The Broad Institute Genome Sequencing Center for Infectious Disease"/>
            <person name="Wu L."/>
            <person name="Ma J."/>
        </authorList>
    </citation>
    <scope>NUCLEOTIDE SEQUENCE [LARGE SCALE GENOMIC DNA]</scope>
    <source>
        <strain evidence="10 11">JCM 10649</strain>
    </source>
</reference>
<feature type="transmembrane region" description="Helical" evidence="8">
    <location>
        <begin position="59"/>
        <end position="77"/>
    </location>
</feature>
<comment type="similarity">
    <text evidence="2">Belongs to the resistance-nodulation-cell division (RND) (TC 2.A.6) family. MmpL subfamily.</text>
</comment>
<evidence type="ECO:0000259" key="9">
    <source>
        <dbReference type="Pfam" id="PF03176"/>
    </source>
</evidence>
<feature type="transmembrane region" description="Helical" evidence="8">
    <location>
        <begin position="272"/>
        <end position="293"/>
    </location>
</feature>
<protein>
    <submittedName>
        <fullName evidence="10">MMPL family transporter</fullName>
    </submittedName>
</protein>
<evidence type="ECO:0000256" key="3">
    <source>
        <dbReference type="ARBA" id="ARBA00022475"/>
    </source>
</evidence>
<feature type="region of interest" description="Disordered" evidence="7">
    <location>
        <begin position="1"/>
        <end position="50"/>
    </location>
</feature>
<feature type="transmembrane region" description="Helical" evidence="8">
    <location>
        <begin position="247"/>
        <end position="266"/>
    </location>
</feature>
<dbReference type="InterPro" id="IPR004869">
    <property type="entry name" value="MMPL_dom"/>
</dbReference>
<proteinExistence type="inferred from homology"/>
<feature type="transmembrane region" description="Helical" evidence="8">
    <location>
        <begin position="392"/>
        <end position="416"/>
    </location>
</feature>
<feature type="compositionally biased region" description="Polar residues" evidence="7">
    <location>
        <begin position="1"/>
        <end position="12"/>
    </location>
</feature>
<dbReference type="PANTHER" id="PTHR33406">
    <property type="entry name" value="MEMBRANE PROTEIN MJ1562-RELATED"/>
    <property type="match status" value="1"/>
</dbReference>
<sequence>MTAHQSGKTLPDTTGKDVPHGPGIPGLRGRPVTSSPPRVSPPATPPPAARTVRRAWRGVLAAVAALCVLGPAGAGLWDRLDEGGFAVTGSPSERVEERAAALGAGTPDLVLRVEAGEGGVDAPRTAAAARALTDRLRREPGVRGVAGYWDSGHPGLRSRDGTAAVVTADLAGSESDRARSAADLAPRYARTAPPLRVSATGSAWTRAQATAYSRADLIRAELIAGPVVLALLAFAFRSLLAALLPTAVALLASVAALAGLHGLSYLTPVSTFAVNLVAALGFGLAVDYGLFLLNRYQEERAHGAAHDEAVRTMLRTAGRAVGASAATVTAALCVLLVFPVPFLRSMALAGALVTVLAAVSARLLVPVLLTVRTGGAAPRTRPPGDSPRWRRLAVAVTRRPVLAGGLCSLVLAALMLPGAHARFGLIDERVLPRSAEAHAVADRLRADFGFHPDRQLRVVLPDVRDGVALDDYARRLSALPGASRVDTALGGYEDGRPTWRPRATAPPLRGTVAVVTGRGDPQGAEAAALLADVRRLPAPGAAAVTGPALRFEEITSALRDHLPPAGGLLCGVTLVMLIGCTRSLLIPVKALAMAFLSLTAGCGALVLVFQDGWSPTAHFATVAALDSTIPLLMFCVAFGLCVDYEIFLISRIREEYLRTGDNTRAVITGIARTGRVFTLAACAVAVAMAALATSRVSLLQQLGVGLAVAVLVDATLVRGVLVPAFLRLTGRANWWPSGPAVPPAPDA</sequence>
<feature type="compositionally biased region" description="Pro residues" evidence="7">
    <location>
        <begin position="38"/>
        <end position="48"/>
    </location>
</feature>
<keyword evidence="3" id="KW-1003">Cell membrane</keyword>
<accession>A0ABN1AYT4</accession>
<feature type="domain" description="Membrane transport protein MMPL" evidence="9">
    <location>
        <begin position="434"/>
        <end position="737"/>
    </location>
</feature>
<feature type="transmembrane region" description="Helical" evidence="8">
    <location>
        <begin position="346"/>
        <end position="371"/>
    </location>
</feature>
<dbReference type="SUPFAM" id="SSF82866">
    <property type="entry name" value="Multidrug efflux transporter AcrB transmembrane domain"/>
    <property type="match status" value="2"/>
</dbReference>
<feature type="transmembrane region" description="Helical" evidence="8">
    <location>
        <begin position="676"/>
        <end position="698"/>
    </location>
</feature>
<gene>
    <name evidence="10" type="ORF">GCM10009544_54690</name>
</gene>
<dbReference type="PANTHER" id="PTHR33406:SF11">
    <property type="entry name" value="MEMBRANE PROTEIN SCO6666-RELATED"/>
    <property type="match status" value="1"/>
</dbReference>
<dbReference type="Gene3D" id="1.20.1640.10">
    <property type="entry name" value="Multidrug efflux transporter AcrB transmembrane domain"/>
    <property type="match status" value="2"/>
</dbReference>
<feature type="transmembrane region" description="Helical" evidence="8">
    <location>
        <begin position="320"/>
        <end position="340"/>
    </location>
</feature>
<feature type="domain" description="Membrane transport protein MMPL" evidence="9">
    <location>
        <begin position="93"/>
        <end position="401"/>
    </location>
</feature>